<dbReference type="Proteomes" id="UP000189796">
    <property type="component" value="Chromosome I"/>
</dbReference>
<accession>A0A1M5XF20</accession>
<dbReference type="OrthoDB" id="5936191at2"/>
<dbReference type="InterPro" id="IPR029045">
    <property type="entry name" value="ClpP/crotonase-like_dom_sf"/>
</dbReference>
<evidence type="ECO:0000313" key="3">
    <source>
        <dbReference type="Proteomes" id="UP000189796"/>
    </source>
</evidence>
<evidence type="ECO:0000256" key="1">
    <source>
        <dbReference type="SAM" id="MobiDB-lite"/>
    </source>
</evidence>
<dbReference type="AlphaFoldDB" id="A0A1M5XF20"/>
<dbReference type="Gene3D" id="3.90.226.10">
    <property type="entry name" value="2-enoyl-CoA Hydratase, Chain A, domain 1"/>
    <property type="match status" value="1"/>
</dbReference>
<evidence type="ECO:0008006" key="4">
    <source>
        <dbReference type="Google" id="ProtNLM"/>
    </source>
</evidence>
<sequence length="289" mass="30696">MAKSRSSTLRQRFHGWLSDDADEAVLRWIFRGVLTVTIVALTADLARMEGWTADPHAAAPPAEIGADSPALDPGMLPSILAPRSPDGDKRLIPLPQPGGTMAKPMTFELVGGGKLMATGTITPGISQSFAAEVGRHGDYIRTVVLNSPGGSVTDALTMGRLIRERKFATEVEAGKYCASSCPLMFAGGIERRAGERAMIGVHQVAAIRSATAGPPRDEMSVAQNISARCEHYLADMGVSLQVWVHAMETPHDRLFVFRPDELKSLDVVTAATASSPIAAPAPATTKTRS</sequence>
<dbReference type="EMBL" id="LT670817">
    <property type="protein sequence ID" value="SHH98437.1"/>
    <property type="molecule type" value="Genomic_DNA"/>
</dbReference>
<evidence type="ECO:0000313" key="2">
    <source>
        <dbReference type="EMBL" id="SHH98437.1"/>
    </source>
</evidence>
<reference evidence="2 3" key="1">
    <citation type="submission" date="2016-11" db="EMBL/GenBank/DDBJ databases">
        <authorList>
            <person name="Jaros S."/>
            <person name="Januszkiewicz K."/>
            <person name="Wedrychowicz H."/>
        </authorList>
    </citation>
    <scope>NUCLEOTIDE SEQUENCE [LARGE SCALE GENOMIC DNA]</scope>
    <source>
        <strain evidence="2 3">GAS138</strain>
    </source>
</reference>
<organism evidence="2 3">
    <name type="scientific">Bradyrhizobium erythrophlei</name>
    <dbReference type="NCBI Taxonomy" id="1437360"/>
    <lineage>
        <taxon>Bacteria</taxon>
        <taxon>Pseudomonadati</taxon>
        <taxon>Pseudomonadota</taxon>
        <taxon>Alphaproteobacteria</taxon>
        <taxon>Hyphomicrobiales</taxon>
        <taxon>Nitrobacteraceae</taxon>
        <taxon>Bradyrhizobium</taxon>
    </lineage>
</organism>
<dbReference type="RefSeq" id="WP_079605525.1">
    <property type="nucleotide sequence ID" value="NZ_LT670817.1"/>
</dbReference>
<gene>
    <name evidence="2" type="ORF">SAMN05443248_7289</name>
</gene>
<feature type="region of interest" description="Disordered" evidence="1">
    <location>
        <begin position="58"/>
        <end position="97"/>
    </location>
</feature>
<proteinExistence type="predicted"/>
<dbReference type="SUPFAM" id="SSF52096">
    <property type="entry name" value="ClpP/crotonase"/>
    <property type="match status" value="1"/>
</dbReference>
<protein>
    <recommendedName>
        <fullName evidence="4">ATP-dependent protease ClpP, protease subunit</fullName>
    </recommendedName>
</protein>
<name>A0A1M5XF20_9BRAD</name>